<keyword evidence="3" id="KW-1185">Reference proteome</keyword>
<dbReference type="Proteomes" id="UP000215914">
    <property type="component" value="Unassembled WGS sequence"/>
</dbReference>
<protein>
    <submittedName>
        <fullName evidence="2">Uncharacterized protein</fullName>
    </submittedName>
</protein>
<proteinExistence type="predicted"/>
<gene>
    <name evidence="2" type="ORF">HanXRQr2_Chr05g0206311</name>
</gene>
<reference evidence="2" key="1">
    <citation type="journal article" date="2017" name="Nature">
        <title>The sunflower genome provides insights into oil metabolism, flowering and Asterid evolution.</title>
        <authorList>
            <person name="Badouin H."/>
            <person name="Gouzy J."/>
            <person name="Grassa C.J."/>
            <person name="Murat F."/>
            <person name="Staton S.E."/>
            <person name="Cottret L."/>
            <person name="Lelandais-Briere C."/>
            <person name="Owens G.L."/>
            <person name="Carrere S."/>
            <person name="Mayjonade B."/>
            <person name="Legrand L."/>
            <person name="Gill N."/>
            <person name="Kane N.C."/>
            <person name="Bowers J.E."/>
            <person name="Hubner S."/>
            <person name="Bellec A."/>
            <person name="Berard A."/>
            <person name="Berges H."/>
            <person name="Blanchet N."/>
            <person name="Boniface M.C."/>
            <person name="Brunel D."/>
            <person name="Catrice O."/>
            <person name="Chaidir N."/>
            <person name="Claudel C."/>
            <person name="Donnadieu C."/>
            <person name="Faraut T."/>
            <person name="Fievet G."/>
            <person name="Helmstetter N."/>
            <person name="King M."/>
            <person name="Knapp S.J."/>
            <person name="Lai Z."/>
            <person name="Le Paslier M.C."/>
            <person name="Lippi Y."/>
            <person name="Lorenzon L."/>
            <person name="Mandel J.R."/>
            <person name="Marage G."/>
            <person name="Marchand G."/>
            <person name="Marquand E."/>
            <person name="Bret-Mestries E."/>
            <person name="Morien E."/>
            <person name="Nambeesan S."/>
            <person name="Nguyen T."/>
            <person name="Pegot-Espagnet P."/>
            <person name="Pouilly N."/>
            <person name="Raftis F."/>
            <person name="Sallet E."/>
            <person name="Schiex T."/>
            <person name="Thomas J."/>
            <person name="Vandecasteele C."/>
            <person name="Vares D."/>
            <person name="Vear F."/>
            <person name="Vautrin S."/>
            <person name="Crespi M."/>
            <person name="Mangin B."/>
            <person name="Burke J.M."/>
            <person name="Salse J."/>
            <person name="Munos S."/>
            <person name="Vincourt P."/>
            <person name="Rieseberg L.H."/>
            <person name="Langlade N.B."/>
        </authorList>
    </citation>
    <scope>NUCLEOTIDE SEQUENCE</scope>
    <source>
        <tissue evidence="2">Leaves</tissue>
    </source>
</reference>
<dbReference type="Gramene" id="mRNA:HanXRQr2_Chr05g0206311">
    <property type="protein sequence ID" value="CDS:HanXRQr2_Chr05g0206311.1"/>
    <property type="gene ID" value="HanXRQr2_Chr05g0206311"/>
</dbReference>
<reference evidence="2" key="2">
    <citation type="submission" date="2020-06" db="EMBL/GenBank/DDBJ databases">
        <title>Helianthus annuus Genome sequencing and assembly Release 2.</title>
        <authorList>
            <person name="Gouzy J."/>
            <person name="Langlade N."/>
            <person name="Munos S."/>
        </authorList>
    </citation>
    <scope>NUCLEOTIDE SEQUENCE</scope>
    <source>
        <tissue evidence="2">Leaves</tissue>
    </source>
</reference>
<evidence type="ECO:0000256" key="1">
    <source>
        <dbReference type="SAM" id="MobiDB-lite"/>
    </source>
</evidence>
<dbReference type="PANTHER" id="PTHR45023">
    <property type="match status" value="1"/>
</dbReference>
<feature type="compositionally biased region" description="Basic and acidic residues" evidence="1">
    <location>
        <begin position="168"/>
        <end position="180"/>
    </location>
</feature>
<evidence type="ECO:0000313" key="2">
    <source>
        <dbReference type="EMBL" id="KAF5805197.1"/>
    </source>
</evidence>
<sequence>MEQGHYHDIESISLKWRKIHPVVNRFAAIYNNLYTSNRRSRMSDEDVFKETMRKYKDLHWVVFPYVRAWDVLRTNNKWAPIPNEIAMAKQTKISETGGYSAGSLDARCQININDEPEFDEEEYEVRGEARPPGGIKPKRRRRQKKKAAMGGGGRFQNGRVYVPVQSIHQDHSPKGKNEGI</sequence>
<feature type="compositionally biased region" description="Basic residues" evidence="1">
    <location>
        <begin position="136"/>
        <end position="147"/>
    </location>
</feature>
<comment type="caution">
    <text evidence="2">The sequence shown here is derived from an EMBL/GenBank/DDBJ whole genome shotgun (WGS) entry which is preliminary data.</text>
</comment>
<accession>A0A9K3IYM4</accession>
<feature type="region of interest" description="Disordered" evidence="1">
    <location>
        <begin position="119"/>
        <end position="180"/>
    </location>
</feature>
<dbReference type="EMBL" id="MNCJ02000320">
    <property type="protein sequence ID" value="KAF5805197.1"/>
    <property type="molecule type" value="Genomic_DNA"/>
</dbReference>
<evidence type="ECO:0000313" key="3">
    <source>
        <dbReference type="Proteomes" id="UP000215914"/>
    </source>
</evidence>
<organism evidence="2 3">
    <name type="scientific">Helianthus annuus</name>
    <name type="common">Common sunflower</name>
    <dbReference type="NCBI Taxonomy" id="4232"/>
    <lineage>
        <taxon>Eukaryota</taxon>
        <taxon>Viridiplantae</taxon>
        <taxon>Streptophyta</taxon>
        <taxon>Embryophyta</taxon>
        <taxon>Tracheophyta</taxon>
        <taxon>Spermatophyta</taxon>
        <taxon>Magnoliopsida</taxon>
        <taxon>eudicotyledons</taxon>
        <taxon>Gunneridae</taxon>
        <taxon>Pentapetalae</taxon>
        <taxon>asterids</taxon>
        <taxon>campanulids</taxon>
        <taxon>Asterales</taxon>
        <taxon>Asteraceae</taxon>
        <taxon>Asteroideae</taxon>
        <taxon>Heliantheae alliance</taxon>
        <taxon>Heliantheae</taxon>
        <taxon>Helianthus</taxon>
    </lineage>
</organism>
<dbReference type="AlphaFoldDB" id="A0A9K3IYM4"/>
<name>A0A9K3IYM4_HELAN</name>
<dbReference type="PANTHER" id="PTHR45023:SF13">
    <property type="entry name" value="PUTATIVE-RELATED"/>
    <property type="match status" value="1"/>
</dbReference>